<proteinExistence type="predicted"/>
<organism evidence="1">
    <name type="scientific">sediment metagenome</name>
    <dbReference type="NCBI Taxonomy" id="749907"/>
    <lineage>
        <taxon>unclassified sequences</taxon>
        <taxon>metagenomes</taxon>
        <taxon>ecological metagenomes</taxon>
    </lineage>
</organism>
<sequence>MHQQYLNECVKEPDPEYLVWKKNEILLAGYLGYAVDRIRVKEKTEIDLFSYRKAADDRGLMLSEIEAHILMKTEAFSMAIVQKRDKVFLRNVSAKISQNALYIDGHQIKLKKKSSGVCDVPIGYVDQIAPTIDVYTIINDEAYLFGIRFCKKGI</sequence>
<dbReference type="EMBL" id="ADZX01000971">
    <property type="protein sequence ID" value="EFK94864.1"/>
    <property type="molecule type" value="Genomic_DNA"/>
</dbReference>
<reference evidence="1" key="1">
    <citation type="submission" date="2010-07" db="EMBL/GenBank/DDBJ databases">
        <authorList>
            <consortium name="CONSOLIDER consortium CSD2007-00005"/>
            <person name="Guazzaroni M.-E."/>
            <person name="Richter M."/>
            <person name="Garcia-Salamanca A."/>
            <person name="Yarza P."/>
            <person name="Ferrer M."/>
        </authorList>
    </citation>
    <scope>NUCLEOTIDE SEQUENCE</scope>
</reference>
<comment type="caution">
    <text evidence="1">The sequence shown here is derived from an EMBL/GenBank/DDBJ whole genome shotgun (WGS) entry which is preliminary data.</text>
</comment>
<accession>D9PNJ8</accession>
<reference evidence="1" key="2">
    <citation type="journal article" date="2011" name="Microb. Ecol.">
        <title>Taxonomic and Functional Metagenomic Profiling of the Microbial Community in the Anoxic Sediment of a Sub-saline Shallow Lake (Laguna de Carrizo, Central Spain).</title>
        <authorList>
            <person name="Ferrer M."/>
            <person name="Guazzaroni M.E."/>
            <person name="Richter M."/>
            <person name="Garcia-Salamanca A."/>
            <person name="Yarza P."/>
            <person name="Suarez-Suarez A."/>
            <person name="Solano J."/>
            <person name="Alcaide M."/>
            <person name="van Dillewijn P."/>
            <person name="Molina-Henares M.A."/>
            <person name="Lopez-Cortes N."/>
            <person name="Al-Ramahi Y."/>
            <person name="Guerrero C."/>
            <person name="Acosta A."/>
            <person name="de Eugenio L.I."/>
            <person name="Martinez V."/>
            <person name="Marques S."/>
            <person name="Rojo F."/>
            <person name="Santero E."/>
            <person name="Genilloud O."/>
            <person name="Perez-Perez J."/>
            <person name="Rossello-Mora R."/>
            <person name="Ramos J.L."/>
        </authorList>
    </citation>
    <scope>NUCLEOTIDE SEQUENCE</scope>
</reference>
<name>D9PNJ8_9ZZZZ</name>
<dbReference type="AlphaFoldDB" id="D9PNJ8"/>
<gene>
    <name evidence="1" type="ORF">LDC_3131</name>
</gene>
<protein>
    <submittedName>
        <fullName evidence="1">Uncharacterized protein</fullName>
    </submittedName>
</protein>
<evidence type="ECO:0000313" key="1">
    <source>
        <dbReference type="EMBL" id="EFK94864.1"/>
    </source>
</evidence>